<dbReference type="Proteomes" id="UP000824890">
    <property type="component" value="Unassembled WGS sequence"/>
</dbReference>
<organism evidence="6 7">
    <name type="scientific">Brassica napus</name>
    <name type="common">Rape</name>
    <dbReference type="NCBI Taxonomy" id="3708"/>
    <lineage>
        <taxon>Eukaryota</taxon>
        <taxon>Viridiplantae</taxon>
        <taxon>Streptophyta</taxon>
        <taxon>Embryophyta</taxon>
        <taxon>Tracheophyta</taxon>
        <taxon>Spermatophyta</taxon>
        <taxon>Magnoliopsida</taxon>
        <taxon>eudicotyledons</taxon>
        <taxon>Gunneridae</taxon>
        <taxon>Pentapetalae</taxon>
        <taxon>rosids</taxon>
        <taxon>malvids</taxon>
        <taxon>Brassicales</taxon>
        <taxon>Brassicaceae</taxon>
        <taxon>Brassiceae</taxon>
        <taxon>Brassica</taxon>
    </lineage>
</organism>
<comment type="caution">
    <text evidence="6">The sequence shown here is derived from an EMBL/GenBank/DDBJ whole genome shotgun (WGS) entry which is preliminary data.</text>
</comment>
<dbReference type="InterPro" id="IPR036427">
    <property type="entry name" value="Bromodomain-like_sf"/>
</dbReference>
<feature type="region of interest" description="Disordered" evidence="2">
    <location>
        <begin position="1109"/>
        <end position="1187"/>
    </location>
</feature>
<dbReference type="InterPro" id="IPR011009">
    <property type="entry name" value="Kinase-like_dom_sf"/>
</dbReference>
<dbReference type="Gene3D" id="1.10.510.10">
    <property type="entry name" value="Transferase(Phosphotransferase) domain 1"/>
    <property type="match status" value="2"/>
</dbReference>
<feature type="compositionally biased region" description="Polar residues" evidence="2">
    <location>
        <begin position="963"/>
        <end position="979"/>
    </location>
</feature>
<keyword evidence="1" id="KW-0103">Bromodomain</keyword>
<keyword evidence="3" id="KW-0812">Transmembrane</keyword>
<feature type="compositionally biased region" description="Polar residues" evidence="2">
    <location>
        <begin position="988"/>
        <end position="1003"/>
    </location>
</feature>
<evidence type="ECO:0000256" key="3">
    <source>
        <dbReference type="SAM" id="Phobius"/>
    </source>
</evidence>
<protein>
    <recommendedName>
        <fullName evidence="8">Protein kinase domain-containing protein</fullName>
    </recommendedName>
</protein>
<dbReference type="InterPro" id="IPR000719">
    <property type="entry name" value="Prot_kinase_dom"/>
</dbReference>
<feature type="domain" description="Protein kinase" evidence="4">
    <location>
        <begin position="286"/>
        <end position="596"/>
    </location>
</feature>
<name>A0ABQ8CTW1_BRANA</name>
<dbReference type="InterPro" id="IPR001245">
    <property type="entry name" value="Ser-Thr/Tyr_kinase_cat_dom"/>
</dbReference>
<feature type="transmembrane region" description="Helical" evidence="3">
    <location>
        <begin position="232"/>
        <end position="257"/>
    </location>
</feature>
<dbReference type="InterPro" id="IPR052611">
    <property type="entry name" value="Plant_RLK_LysM"/>
</dbReference>
<evidence type="ECO:0000259" key="4">
    <source>
        <dbReference type="PROSITE" id="PS50011"/>
    </source>
</evidence>
<dbReference type="SUPFAM" id="SSF47370">
    <property type="entry name" value="Bromodomain"/>
    <property type="match status" value="1"/>
</dbReference>
<dbReference type="EMBL" id="JAGKQM010000006">
    <property type="protein sequence ID" value="KAH0920536.1"/>
    <property type="molecule type" value="Genomic_DNA"/>
</dbReference>
<dbReference type="PANTHER" id="PTHR45927">
    <property type="entry name" value="LYSM-DOMAIN RECEPTOR-LIKE KINASE-RELATED"/>
    <property type="match status" value="1"/>
</dbReference>
<dbReference type="InterPro" id="IPR056563">
    <property type="entry name" value="LysM3_LYK4_5"/>
</dbReference>
<dbReference type="PROSITE" id="PS50011">
    <property type="entry name" value="PROTEIN_KINASE_DOM"/>
    <property type="match status" value="1"/>
</dbReference>
<keyword evidence="3" id="KW-0472">Membrane</keyword>
<feature type="non-terminal residue" evidence="6">
    <location>
        <position position="1296"/>
    </location>
</feature>
<feature type="compositionally biased region" description="Basic and acidic residues" evidence="2">
    <location>
        <begin position="831"/>
        <end position="852"/>
    </location>
</feature>
<proteinExistence type="predicted"/>
<gene>
    <name evidence="6" type="ORF">HID58_020554</name>
</gene>
<dbReference type="SUPFAM" id="SSF56112">
    <property type="entry name" value="Protein kinase-like (PK-like)"/>
    <property type="match status" value="1"/>
</dbReference>
<feature type="compositionally biased region" description="Basic residues" evidence="2">
    <location>
        <begin position="1056"/>
        <end position="1067"/>
    </location>
</feature>
<dbReference type="InterPro" id="IPR018392">
    <property type="entry name" value="LysM"/>
</dbReference>
<evidence type="ECO:0000256" key="1">
    <source>
        <dbReference type="ARBA" id="ARBA00023117"/>
    </source>
</evidence>
<keyword evidence="7" id="KW-1185">Reference proteome</keyword>
<evidence type="ECO:0008006" key="8">
    <source>
        <dbReference type="Google" id="ProtNLM"/>
    </source>
</evidence>
<evidence type="ECO:0000313" key="6">
    <source>
        <dbReference type="EMBL" id="KAH0920536.1"/>
    </source>
</evidence>
<evidence type="ECO:0000259" key="5">
    <source>
        <dbReference type="PROSITE" id="PS51782"/>
    </source>
</evidence>
<dbReference type="PROSITE" id="PS51782">
    <property type="entry name" value="LYSM"/>
    <property type="match status" value="1"/>
</dbReference>
<keyword evidence="3" id="KW-1133">Transmembrane helix</keyword>
<feature type="compositionally biased region" description="Basic and acidic residues" evidence="2">
    <location>
        <begin position="1019"/>
        <end position="1031"/>
    </location>
</feature>
<feature type="compositionally biased region" description="Polar residues" evidence="2">
    <location>
        <begin position="934"/>
        <end position="947"/>
    </location>
</feature>
<feature type="region of interest" description="Disordered" evidence="2">
    <location>
        <begin position="934"/>
        <end position="1067"/>
    </location>
</feature>
<feature type="region of interest" description="Disordered" evidence="2">
    <location>
        <begin position="831"/>
        <end position="878"/>
    </location>
</feature>
<dbReference type="Pfam" id="PF23473">
    <property type="entry name" value="LysM3_LYK4_5"/>
    <property type="match status" value="1"/>
</dbReference>
<sequence length="1296" mass="145218">MYRHAYTVMPKLILNVNMAGSVSKECVTSLIMFFFTWSLCATSNDLLSCDPEESSSSSSTSYVCHSNLQKCRTFATLRANSPLRGHFIPIDCTCNGRFYEAHLFKTCVKGDTFRSLAASLQGQLTTCLSIRDENPQVSEESLDEKVKLRLGVKCSCPEEGGATRFLVTYPVSEGESVSSLADKFNTTEDAIVSANNNSGVVPRTPALIPLDHKPQNTTPSRQKKKRSKMKKLMIAVISAIAGVMGLITLMVLGYLHWKKETRLQSWISNKDPETRQLSLSIRTTSDKKISFEGSQELDSVVVVGTTTPRKPVVEIYALEELEKATENFSSSNHIKGSVYFGSLKGKDLAIKQVSAGVMKRFDLGLLNDQSHYYSHNLMRVLGTCFRESPPDEGASYLVFEYAKNGSLWDWLQNKLAIKNQFIESCYCFLALKQRIKICHDVAIALKFMHRINYVHGNITSRNIFLNEDLRGKVGNFGMSSKDDNIDSSMSPATDVFSYGIIVMEVLSGQTSEMLLGPQEQEEEEENRVNPEWKRLRESFMMGEKEMLREVMDSTLGESYSVDSAYEMARLAADCTAEEAELRPSAAEIVERVSRLVDEEEDEAVLIERDNTISEKSPECSYHCPALSSSSSERQNLINRLRQELLQLRSSFHKDFLHLPPLLLQCETVLKRMSRVISLIILLLKLNIPDYLSIIKHPMDLGTVALPLPTSLLMSRSGFLDRLIINFLRDHISNAGGSGDDEIEIDINGLSHDALFQLRDLLDEFLQETQSKYSNGGEPCDELEGVKWRTRMLTLFITSNLNPASLLSGHTRMRQWGTPLDLRETLHHRAYKDQPKTWQERSSYRRKGIDTKDTGSSVSKQLSRPAKGGNPPENENDLNSVPHAALQAAIGEVRDVMLQYTRAADPTEREARIERVRQAEERGELEEVALHMLQASNNTISKDNTPANATPERLSASQRLGPAPQSQHRQPRKTTSNSSTRPPPLELGQLSNERSEIQTVTTTERVPAPLRLGPLNLENAETRVVPEPEPTKRKPGRPPGPMKNTGENPSSKTRVIASKRKVTQKPSPIRRKITADSEGTTTIKKKTEAISSVDTDCDSLITFLKEGPVSGLGELEDASNDKQTCVEGEDCRRDEARPRENETREGRSRIAKEERKSTVTSRSQGSGEEARRKAEAGAAAEASSEAKRKLELEREAARKALLEMEKSAEINENSRFFKDLELLKTTTTTTREQMRITREEDGLGSNPLEQLGLFIKHEDEDEEETDTLVALPDLILAQMKKWRKVKSIDSVVVSYYG</sequence>
<dbReference type="PANTHER" id="PTHR45927:SF13">
    <property type="entry name" value="PROTEIN LYK2"/>
    <property type="match status" value="1"/>
</dbReference>
<dbReference type="Gene3D" id="3.30.200.20">
    <property type="entry name" value="Phosphorylase Kinase, domain 1"/>
    <property type="match status" value="1"/>
</dbReference>
<dbReference type="Pfam" id="PF07714">
    <property type="entry name" value="PK_Tyr_Ser-Thr"/>
    <property type="match status" value="1"/>
</dbReference>
<evidence type="ECO:0000256" key="2">
    <source>
        <dbReference type="SAM" id="MobiDB-lite"/>
    </source>
</evidence>
<feature type="domain" description="LysM" evidence="5">
    <location>
        <begin position="167"/>
        <end position="212"/>
    </location>
</feature>
<feature type="compositionally biased region" description="Basic and acidic residues" evidence="2">
    <location>
        <begin position="1128"/>
        <end position="1156"/>
    </location>
</feature>
<accession>A0ABQ8CTW1</accession>
<reference evidence="6 7" key="1">
    <citation type="submission" date="2021-05" db="EMBL/GenBank/DDBJ databases">
        <title>Genome Assembly of Synthetic Allotetraploid Brassica napus Reveals Homoeologous Exchanges between Subgenomes.</title>
        <authorList>
            <person name="Davis J.T."/>
        </authorList>
    </citation>
    <scope>NUCLEOTIDE SEQUENCE [LARGE SCALE GENOMIC DNA]</scope>
    <source>
        <strain evidence="7">cv. Da-Ae</strain>
        <tissue evidence="6">Seedling</tissue>
    </source>
</reference>
<evidence type="ECO:0000313" key="7">
    <source>
        <dbReference type="Proteomes" id="UP000824890"/>
    </source>
</evidence>